<sequence>MDISKVIGLVIELLEELKKDLPDYIKIKITTSDIKQGHDIYTGDKFLNGLR</sequence>
<dbReference type="AlphaFoldDB" id="X1RZH3"/>
<name>X1RZH3_9ZZZZ</name>
<reference evidence="1" key="1">
    <citation type="journal article" date="2014" name="Front. Microbiol.">
        <title>High frequency of phylogenetically diverse reductive dehalogenase-homologous genes in deep subseafloor sedimentary metagenomes.</title>
        <authorList>
            <person name="Kawai M."/>
            <person name="Futagami T."/>
            <person name="Toyoda A."/>
            <person name="Takaki Y."/>
            <person name="Nishi S."/>
            <person name="Hori S."/>
            <person name="Arai W."/>
            <person name="Tsubouchi T."/>
            <person name="Morono Y."/>
            <person name="Uchiyama I."/>
            <person name="Ito T."/>
            <person name="Fujiyama A."/>
            <person name="Inagaki F."/>
            <person name="Takami H."/>
        </authorList>
    </citation>
    <scope>NUCLEOTIDE SEQUENCE</scope>
    <source>
        <strain evidence="1">Expedition CK06-06</strain>
    </source>
</reference>
<proteinExistence type="predicted"/>
<protein>
    <submittedName>
        <fullName evidence="1">Uncharacterized protein</fullName>
    </submittedName>
</protein>
<dbReference type="EMBL" id="BARW01006080">
    <property type="protein sequence ID" value="GAI86023.1"/>
    <property type="molecule type" value="Genomic_DNA"/>
</dbReference>
<accession>X1RZH3</accession>
<gene>
    <name evidence="1" type="ORF">S12H4_12730</name>
</gene>
<evidence type="ECO:0000313" key="1">
    <source>
        <dbReference type="EMBL" id="GAI86023.1"/>
    </source>
</evidence>
<organism evidence="1">
    <name type="scientific">marine sediment metagenome</name>
    <dbReference type="NCBI Taxonomy" id="412755"/>
    <lineage>
        <taxon>unclassified sequences</taxon>
        <taxon>metagenomes</taxon>
        <taxon>ecological metagenomes</taxon>
    </lineage>
</organism>
<comment type="caution">
    <text evidence="1">The sequence shown here is derived from an EMBL/GenBank/DDBJ whole genome shotgun (WGS) entry which is preliminary data.</text>
</comment>